<proteinExistence type="predicted"/>
<dbReference type="EMBL" id="CAFZ01001869">
    <property type="protein sequence ID" value="CCA77765.1"/>
    <property type="molecule type" value="Genomic_DNA"/>
</dbReference>
<evidence type="ECO:0000313" key="1">
    <source>
        <dbReference type="EMBL" id="CCA77765.1"/>
    </source>
</evidence>
<name>G4U2E4_SERID</name>
<gene>
    <name evidence="1" type="ORF">PIIN_02987</name>
</gene>
<protein>
    <submittedName>
        <fullName evidence="1">Uncharacterized protein</fullName>
    </submittedName>
</protein>
<dbReference type="AlphaFoldDB" id="G4U2E4"/>
<keyword evidence="2" id="KW-1185">Reference proteome</keyword>
<dbReference type="HOGENOM" id="CLU_1627735_0_0_1"/>
<reference evidence="1 2" key="1">
    <citation type="journal article" date="2011" name="PLoS Pathog.">
        <title>Endophytic Life Strategies Decoded by Genome and Transcriptome Analyses of the Mutualistic Root Symbiont Piriformospora indica.</title>
        <authorList>
            <person name="Zuccaro A."/>
            <person name="Lahrmann U."/>
            <person name="Guldener U."/>
            <person name="Langen G."/>
            <person name="Pfiffi S."/>
            <person name="Biedenkopf D."/>
            <person name="Wong P."/>
            <person name="Samans B."/>
            <person name="Grimm C."/>
            <person name="Basiewicz M."/>
            <person name="Murat C."/>
            <person name="Martin F."/>
            <person name="Kogel K.H."/>
        </authorList>
    </citation>
    <scope>NUCLEOTIDE SEQUENCE [LARGE SCALE GENOMIC DNA]</scope>
    <source>
        <strain evidence="1 2">DSM 11827</strain>
    </source>
</reference>
<dbReference type="InParanoid" id="G4U2E4"/>
<organism evidence="1 2">
    <name type="scientific">Serendipita indica (strain DSM 11827)</name>
    <name type="common">Root endophyte fungus</name>
    <name type="synonym">Piriformospora indica</name>
    <dbReference type="NCBI Taxonomy" id="1109443"/>
    <lineage>
        <taxon>Eukaryota</taxon>
        <taxon>Fungi</taxon>
        <taxon>Dikarya</taxon>
        <taxon>Basidiomycota</taxon>
        <taxon>Agaricomycotina</taxon>
        <taxon>Agaricomycetes</taxon>
        <taxon>Sebacinales</taxon>
        <taxon>Serendipitaceae</taxon>
        <taxon>Serendipita</taxon>
    </lineage>
</organism>
<comment type="caution">
    <text evidence="1">The sequence shown here is derived from an EMBL/GenBank/DDBJ whole genome shotgun (WGS) entry which is preliminary data.</text>
</comment>
<dbReference type="Proteomes" id="UP000007148">
    <property type="component" value="Unassembled WGS sequence"/>
</dbReference>
<sequence>MSQTQDGNTLTSGLYVLRDGDYHEITEIEVFPLYSIRRIVADTIQEARKLLSQFIELARIENEKSISIHQVPKDLRRTVEGLAAELTNPQLNKDQKEYCKSRLIGIYGGNGGRENGENGLKSLMKECEASQGLSAAEKRDRRKTVVDVVMLENGYERLKTGMP</sequence>
<evidence type="ECO:0000313" key="2">
    <source>
        <dbReference type="Proteomes" id="UP000007148"/>
    </source>
</evidence>
<accession>G4U2E4</accession>